<dbReference type="AlphaFoldDB" id="A0A2A6BXB0"/>
<protein>
    <submittedName>
        <fullName evidence="3">Uncharacterized protein</fullName>
    </submittedName>
</protein>
<keyword evidence="4" id="KW-1185">Reference proteome</keyword>
<evidence type="ECO:0000256" key="1">
    <source>
        <dbReference type="SAM" id="MobiDB-lite"/>
    </source>
</evidence>
<keyword evidence="2" id="KW-0732">Signal</keyword>
<feature type="compositionally biased region" description="Basic and acidic residues" evidence="1">
    <location>
        <begin position="65"/>
        <end position="81"/>
    </location>
</feature>
<feature type="compositionally biased region" description="Polar residues" evidence="1">
    <location>
        <begin position="86"/>
        <end position="96"/>
    </location>
</feature>
<organism evidence="3 4">
    <name type="scientific">Pristionchus pacificus</name>
    <name type="common">Parasitic nematode worm</name>
    <dbReference type="NCBI Taxonomy" id="54126"/>
    <lineage>
        <taxon>Eukaryota</taxon>
        <taxon>Metazoa</taxon>
        <taxon>Ecdysozoa</taxon>
        <taxon>Nematoda</taxon>
        <taxon>Chromadorea</taxon>
        <taxon>Rhabditida</taxon>
        <taxon>Rhabditina</taxon>
        <taxon>Diplogasteromorpha</taxon>
        <taxon>Diplogasteroidea</taxon>
        <taxon>Neodiplogasteridae</taxon>
        <taxon>Pristionchus</taxon>
    </lineage>
</organism>
<reference evidence="4" key="1">
    <citation type="journal article" date="2008" name="Nat. Genet.">
        <title>The Pristionchus pacificus genome provides a unique perspective on nematode lifestyle and parasitism.</title>
        <authorList>
            <person name="Dieterich C."/>
            <person name="Clifton S.W."/>
            <person name="Schuster L.N."/>
            <person name="Chinwalla A."/>
            <person name="Delehaunty K."/>
            <person name="Dinkelacker I."/>
            <person name="Fulton L."/>
            <person name="Fulton R."/>
            <person name="Godfrey J."/>
            <person name="Minx P."/>
            <person name="Mitreva M."/>
            <person name="Roeseler W."/>
            <person name="Tian H."/>
            <person name="Witte H."/>
            <person name="Yang S.P."/>
            <person name="Wilson R.K."/>
            <person name="Sommer R.J."/>
        </authorList>
    </citation>
    <scope>NUCLEOTIDE SEQUENCE [LARGE SCALE GENOMIC DNA]</scope>
    <source>
        <strain evidence="4">PS312</strain>
    </source>
</reference>
<feature type="signal peptide" evidence="2">
    <location>
        <begin position="1"/>
        <end position="22"/>
    </location>
</feature>
<feature type="compositionally biased region" description="Basic and acidic residues" evidence="1">
    <location>
        <begin position="204"/>
        <end position="224"/>
    </location>
</feature>
<proteinExistence type="predicted"/>
<feature type="compositionally biased region" description="Polar residues" evidence="1">
    <location>
        <begin position="138"/>
        <end position="150"/>
    </location>
</feature>
<evidence type="ECO:0000313" key="4">
    <source>
        <dbReference type="Proteomes" id="UP000005239"/>
    </source>
</evidence>
<accession>A0A8R1U3T1</accession>
<feature type="region of interest" description="Disordered" evidence="1">
    <location>
        <begin position="65"/>
        <end position="261"/>
    </location>
</feature>
<dbReference type="EnsemblMetazoa" id="PPA01464.1">
    <property type="protein sequence ID" value="PPA01464.1"/>
    <property type="gene ID" value="WBGene00091018"/>
</dbReference>
<accession>A0A2A6BXB0</accession>
<sequence>MIDVLLALAGLLGVSLVALSCCGPPGSSKVSFNGSSHDRVDTALDRGGSRKITVIEKENINHDVKEKSLEDERKKTRERINRSRTAKSNNRSNQEQLPRRRKARDDRDGSEKPSDKGGGGGRVRRKATRAEKDPLRPVSSSDPFSKQGSDATRVDRENDGDEASTKEAGTVNGSKTPMDDSQKGGSRVVGLPSTERVGTNETMVSRERADELESSKLKKEREAKTPAMQSNETQIDSDSKKASLKTPPKPKRRLTKRKEEEVRQWNEAIARGNVYRPRKDDETVDEVHVDWNG</sequence>
<feature type="compositionally biased region" description="Polar residues" evidence="1">
    <location>
        <begin position="227"/>
        <end position="236"/>
    </location>
</feature>
<feature type="compositionally biased region" description="Basic and acidic residues" evidence="1">
    <location>
        <begin position="103"/>
        <end position="115"/>
    </location>
</feature>
<gene>
    <name evidence="3" type="primary">WBGene00091018</name>
</gene>
<reference evidence="3" key="2">
    <citation type="submission" date="2022-06" db="UniProtKB">
        <authorList>
            <consortium name="EnsemblMetazoa"/>
        </authorList>
    </citation>
    <scope>IDENTIFICATION</scope>
    <source>
        <strain evidence="3">PS312</strain>
    </source>
</reference>
<evidence type="ECO:0000313" key="3">
    <source>
        <dbReference type="EnsemblMetazoa" id="PPA01464.1"/>
    </source>
</evidence>
<name>A0A2A6BXB0_PRIPA</name>
<dbReference type="Proteomes" id="UP000005239">
    <property type="component" value="Unassembled WGS sequence"/>
</dbReference>
<evidence type="ECO:0000256" key="2">
    <source>
        <dbReference type="SAM" id="SignalP"/>
    </source>
</evidence>
<feature type="chain" id="PRO_5043736116" evidence="2">
    <location>
        <begin position="23"/>
        <end position="293"/>
    </location>
</feature>